<dbReference type="AlphaFoldDB" id="A0AAQ3TYZ7"/>
<dbReference type="InterPro" id="IPR050913">
    <property type="entry name" value="AP2/ERF_ERF"/>
</dbReference>
<keyword evidence="4" id="KW-0804">Transcription</keyword>
<evidence type="ECO:0000313" key="8">
    <source>
        <dbReference type="EMBL" id="WVZ82410.1"/>
    </source>
</evidence>
<dbReference type="CDD" id="cd00018">
    <property type="entry name" value="AP2"/>
    <property type="match status" value="1"/>
</dbReference>
<evidence type="ECO:0000313" key="9">
    <source>
        <dbReference type="Proteomes" id="UP001341281"/>
    </source>
</evidence>
<dbReference type="SMART" id="SM00380">
    <property type="entry name" value="AP2"/>
    <property type="match status" value="1"/>
</dbReference>
<evidence type="ECO:0000259" key="7">
    <source>
        <dbReference type="PROSITE" id="PS51032"/>
    </source>
</evidence>
<dbReference type="Proteomes" id="UP001341281">
    <property type="component" value="Chromosome 06"/>
</dbReference>
<dbReference type="Pfam" id="PF00847">
    <property type="entry name" value="AP2"/>
    <property type="match status" value="1"/>
</dbReference>
<keyword evidence="5" id="KW-0539">Nucleus</keyword>
<dbReference type="GO" id="GO:0003700">
    <property type="term" value="F:DNA-binding transcription factor activity"/>
    <property type="evidence" value="ECO:0007669"/>
    <property type="project" value="InterPro"/>
</dbReference>
<protein>
    <recommendedName>
        <fullName evidence="7">AP2/ERF domain-containing protein</fullName>
    </recommendedName>
</protein>
<dbReference type="InterPro" id="IPR016177">
    <property type="entry name" value="DNA-bd_dom_sf"/>
</dbReference>
<dbReference type="PRINTS" id="PR00367">
    <property type="entry name" value="ETHRSPELEMNT"/>
</dbReference>
<evidence type="ECO:0000256" key="5">
    <source>
        <dbReference type="ARBA" id="ARBA00023242"/>
    </source>
</evidence>
<evidence type="ECO:0000256" key="4">
    <source>
        <dbReference type="ARBA" id="ARBA00023163"/>
    </source>
</evidence>
<feature type="domain" description="AP2/ERF" evidence="7">
    <location>
        <begin position="93"/>
        <end position="150"/>
    </location>
</feature>
<dbReference type="InterPro" id="IPR036955">
    <property type="entry name" value="AP2/ERF_dom_sf"/>
</dbReference>
<dbReference type="FunFam" id="3.30.730.10:FF:000001">
    <property type="entry name" value="Ethylene-responsive transcription factor 2"/>
    <property type="match status" value="1"/>
</dbReference>
<dbReference type="SUPFAM" id="SSF54171">
    <property type="entry name" value="DNA-binding domain"/>
    <property type="match status" value="1"/>
</dbReference>
<evidence type="ECO:0000256" key="6">
    <source>
        <dbReference type="SAM" id="MobiDB-lite"/>
    </source>
</evidence>
<evidence type="ECO:0000256" key="3">
    <source>
        <dbReference type="ARBA" id="ARBA00023125"/>
    </source>
</evidence>
<dbReference type="EMBL" id="CP144750">
    <property type="protein sequence ID" value="WVZ82410.1"/>
    <property type="molecule type" value="Genomic_DNA"/>
</dbReference>
<sequence>MGVEQTKIKQHQESSTETSSIRKVVRIFCEDREATDSSSDETAGGDRAVPRRARKFLREIHMEESCKTAAVAPAAGGKRKLAAVLAGGVAEPRYRGVRRRPWGKYAAEIRDPHKGERVWLGTFDTAEEAARRYDAEARRIRGPSATTNFPSTAAVAVDASSAEESSDESQLVGSPVSVLCTLPRDTAAAGAPQTLKSTDAADSIAKNDTPQGSHFSVDDVLLPLQPEEDMFSVMGGAFSHPAAGIPFDDSVLPQLDFADDDAALDLSSLPMWPGVDGCCFSDIGDDFFAADPLPAL</sequence>
<reference evidence="8 9" key="1">
    <citation type="submission" date="2024-02" db="EMBL/GenBank/DDBJ databases">
        <title>High-quality chromosome-scale genome assembly of Pensacola bahiagrass (Paspalum notatum Flugge var. saurae).</title>
        <authorList>
            <person name="Vega J.M."/>
            <person name="Podio M."/>
            <person name="Orjuela J."/>
            <person name="Siena L.A."/>
            <person name="Pessino S.C."/>
            <person name="Combes M.C."/>
            <person name="Mariac C."/>
            <person name="Albertini E."/>
            <person name="Pupilli F."/>
            <person name="Ortiz J.P.A."/>
            <person name="Leblanc O."/>
        </authorList>
    </citation>
    <scope>NUCLEOTIDE SEQUENCE [LARGE SCALE GENOMIC DNA]</scope>
    <source>
        <strain evidence="8">R1</strain>
        <tissue evidence="8">Leaf</tissue>
    </source>
</reference>
<proteinExistence type="predicted"/>
<keyword evidence="3" id="KW-0238">DNA-binding</keyword>
<dbReference type="PANTHER" id="PTHR31194:SF177">
    <property type="entry name" value="AP2_ERF DOMAIN-CONTAINING PROTEIN"/>
    <property type="match status" value="1"/>
</dbReference>
<keyword evidence="2" id="KW-0805">Transcription regulation</keyword>
<name>A0AAQ3TYZ7_PASNO</name>
<dbReference type="Gene3D" id="3.30.730.10">
    <property type="entry name" value="AP2/ERF domain"/>
    <property type="match status" value="1"/>
</dbReference>
<dbReference type="PANTHER" id="PTHR31194">
    <property type="entry name" value="SHN SHINE , DNA BINDING / TRANSCRIPTION FACTOR"/>
    <property type="match status" value="1"/>
</dbReference>
<feature type="compositionally biased region" description="Basic and acidic residues" evidence="6">
    <location>
        <begin position="1"/>
        <end position="14"/>
    </location>
</feature>
<comment type="subcellular location">
    <subcellularLocation>
        <location evidence="1">Nucleus</location>
    </subcellularLocation>
</comment>
<feature type="region of interest" description="Disordered" evidence="6">
    <location>
        <begin position="1"/>
        <end position="20"/>
    </location>
</feature>
<organism evidence="8 9">
    <name type="scientific">Paspalum notatum var. saurae</name>
    <dbReference type="NCBI Taxonomy" id="547442"/>
    <lineage>
        <taxon>Eukaryota</taxon>
        <taxon>Viridiplantae</taxon>
        <taxon>Streptophyta</taxon>
        <taxon>Embryophyta</taxon>
        <taxon>Tracheophyta</taxon>
        <taxon>Spermatophyta</taxon>
        <taxon>Magnoliopsida</taxon>
        <taxon>Liliopsida</taxon>
        <taxon>Poales</taxon>
        <taxon>Poaceae</taxon>
        <taxon>PACMAD clade</taxon>
        <taxon>Panicoideae</taxon>
        <taxon>Andropogonodae</taxon>
        <taxon>Paspaleae</taxon>
        <taxon>Paspalinae</taxon>
        <taxon>Paspalum</taxon>
    </lineage>
</organism>
<dbReference type="InterPro" id="IPR001471">
    <property type="entry name" value="AP2/ERF_dom"/>
</dbReference>
<accession>A0AAQ3TYZ7</accession>
<evidence type="ECO:0000256" key="2">
    <source>
        <dbReference type="ARBA" id="ARBA00023015"/>
    </source>
</evidence>
<gene>
    <name evidence="8" type="ORF">U9M48_029676</name>
</gene>
<evidence type="ECO:0000256" key="1">
    <source>
        <dbReference type="ARBA" id="ARBA00004123"/>
    </source>
</evidence>
<dbReference type="GO" id="GO:0003677">
    <property type="term" value="F:DNA binding"/>
    <property type="evidence" value="ECO:0007669"/>
    <property type="project" value="UniProtKB-KW"/>
</dbReference>
<dbReference type="PROSITE" id="PS51032">
    <property type="entry name" value="AP2_ERF"/>
    <property type="match status" value="1"/>
</dbReference>
<keyword evidence="9" id="KW-1185">Reference proteome</keyword>
<dbReference type="GO" id="GO:0005634">
    <property type="term" value="C:nucleus"/>
    <property type="evidence" value="ECO:0007669"/>
    <property type="project" value="UniProtKB-SubCell"/>
</dbReference>